<organism evidence="2 3">
    <name type="scientific">Bifidobacterium longum subsp. suis</name>
    <dbReference type="NCBI Taxonomy" id="1695"/>
    <lineage>
        <taxon>Bacteria</taxon>
        <taxon>Bacillati</taxon>
        <taxon>Actinomycetota</taxon>
        <taxon>Actinomycetes</taxon>
        <taxon>Bifidobacteriales</taxon>
        <taxon>Bifidobacteriaceae</taxon>
        <taxon>Bifidobacterium</taxon>
    </lineage>
</organism>
<dbReference type="GO" id="GO:0004803">
    <property type="term" value="F:transposase activity"/>
    <property type="evidence" value="ECO:0007669"/>
    <property type="project" value="TreeGrafter"/>
</dbReference>
<accession>A0A087BKA8</accession>
<dbReference type="InterPro" id="IPR001584">
    <property type="entry name" value="Integrase_cat-core"/>
</dbReference>
<protein>
    <submittedName>
        <fullName evidence="2">IS30 family transposase</fullName>
    </submittedName>
</protein>
<evidence type="ECO:0000313" key="2">
    <source>
        <dbReference type="EMBL" id="KFI71458.1"/>
    </source>
</evidence>
<dbReference type="AlphaFoldDB" id="A0A087BKA8"/>
<dbReference type="InterPro" id="IPR036397">
    <property type="entry name" value="RNaseH_sf"/>
</dbReference>
<dbReference type="GO" id="GO:0005829">
    <property type="term" value="C:cytosol"/>
    <property type="evidence" value="ECO:0007669"/>
    <property type="project" value="TreeGrafter"/>
</dbReference>
<dbReference type="EMBL" id="JGZA01000009">
    <property type="protein sequence ID" value="KFI71458.1"/>
    <property type="molecule type" value="Genomic_DNA"/>
</dbReference>
<dbReference type="InterPro" id="IPR012337">
    <property type="entry name" value="RNaseH-like_sf"/>
</dbReference>
<reference evidence="2 3" key="1">
    <citation type="submission" date="2014-03" db="EMBL/GenBank/DDBJ databases">
        <title>Genomics of Bifidobacteria.</title>
        <authorList>
            <person name="Ventura M."/>
            <person name="Milani C."/>
            <person name="Lugli G.A."/>
        </authorList>
    </citation>
    <scope>NUCLEOTIDE SEQUENCE [LARGE SCALE GENOMIC DNA]</scope>
    <source>
        <strain evidence="2 3">LMG 21814</strain>
    </source>
</reference>
<dbReference type="SUPFAM" id="SSF53098">
    <property type="entry name" value="Ribonuclease H-like"/>
    <property type="match status" value="1"/>
</dbReference>
<sequence length="151" mass="17034">MNTQVERRSRRLFARPVDDKSAPATARAEYEIFKDIPPAARVDRTWDNGTEASLHMLVDEALGMLTYFADPYSSWQRGSNENRNGRIRRYLPKGTGFEDLAQEDLDAIVGEINDTPMKLLGYKTPNEVWDEEIAKLQSKAASPNTSVALTN</sequence>
<dbReference type="InterPro" id="IPR053392">
    <property type="entry name" value="Transposase_IS30-like"/>
</dbReference>
<name>A0A087BKA8_BIFLN</name>
<proteinExistence type="predicted"/>
<evidence type="ECO:0000259" key="1">
    <source>
        <dbReference type="PROSITE" id="PS50994"/>
    </source>
</evidence>
<dbReference type="PANTHER" id="PTHR10948:SF23">
    <property type="entry name" value="TRANSPOSASE INSI FOR INSERTION SEQUENCE ELEMENT IS30A-RELATED"/>
    <property type="match status" value="1"/>
</dbReference>
<comment type="caution">
    <text evidence="2">The sequence shown here is derived from an EMBL/GenBank/DDBJ whole genome shotgun (WGS) entry which is preliminary data.</text>
</comment>
<gene>
    <name evidence="2" type="ORF">BLSS_1758</name>
</gene>
<evidence type="ECO:0000313" key="3">
    <source>
        <dbReference type="Proteomes" id="UP000029024"/>
    </source>
</evidence>
<feature type="domain" description="Integrase catalytic" evidence="1">
    <location>
        <begin position="1"/>
        <end position="133"/>
    </location>
</feature>
<dbReference type="PANTHER" id="PTHR10948">
    <property type="entry name" value="TRANSPOSASE"/>
    <property type="match status" value="1"/>
</dbReference>
<dbReference type="Proteomes" id="UP000029024">
    <property type="component" value="Unassembled WGS sequence"/>
</dbReference>
<dbReference type="GO" id="GO:0032196">
    <property type="term" value="P:transposition"/>
    <property type="evidence" value="ECO:0007669"/>
    <property type="project" value="TreeGrafter"/>
</dbReference>
<dbReference type="GO" id="GO:0015074">
    <property type="term" value="P:DNA integration"/>
    <property type="evidence" value="ECO:0007669"/>
    <property type="project" value="InterPro"/>
</dbReference>
<dbReference type="GO" id="GO:0003676">
    <property type="term" value="F:nucleic acid binding"/>
    <property type="evidence" value="ECO:0007669"/>
    <property type="project" value="InterPro"/>
</dbReference>
<dbReference type="NCBIfam" id="NF033563">
    <property type="entry name" value="transpos_IS30"/>
    <property type="match status" value="1"/>
</dbReference>
<dbReference type="PROSITE" id="PS50994">
    <property type="entry name" value="INTEGRASE"/>
    <property type="match status" value="1"/>
</dbReference>
<dbReference type="Gene3D" id="3.30.420.10">
    <property type="entry name" value="Ribonuclease H-like superfamily/Ribonuclease H"/>
    <property type="match status" value="1"/>
</dbReference>
<dbReference type="InterPro" id="IPR051917">
    <property type="entry name" value="Transposase-Integrase"/>
</dbReference>